<accession>A0A078AK41</accession>
<reference evidence="2 3" key="1">
    <citation type="submission" date="2014-06" db="EMBL/GenBank/DDBJ databases">
        <authorList>
            <person name="Swart Estienne"/>
        </authorList>
    </citation>
    <scope>NUCLEOTIDE SEQUENCE [LARGE SCALE GENOMIC DNA]</scope>
    <source>
        <strain evidence="2 3">130c</strain>
    </source>
</reference>
<protein>
    <submittedName>
        <fullName evidence="2">Uncharacterized protein</fullName>
    </submittedName>
</protein>
<dbReference type="EMBL" id="CCKQ01011008">
    <property type="protein sequence ID" value="CDW82544.1"/>
    <property type="molecule type" value="Genomic_DNA"/>
</dbReference>
<evidence type="ECO:0000313" key="3">
    <source>
        <dbReference type="Proteomes" id="UP000039865"/>
    </source>
</evidence>
<sequence>MLYKSLTLLLVATIATQTYALTGSQVIEIVAGMMDGVIHKDDLAELQACMQGADQLTDEFDTAVSDFEQGGITGYTSAIEVVAQIINQLPQDLNQCTSIDGDLSKLGDWAKIFLQPTVLLERVSYNLLVHFSEINGDIQTALTDYKSQQFFNFGEVMGEALVLATQE</sequence>
<dbReference type="PANTHER" id="PTHR38742:SF1">
    <property type="entry name" value="SECRETED PROTEIN C"/>
    <property type="match status" value="1"/>
</dbReference>
<feature type="chain" id="PRO_5001729467" evidence="1">
    <location>
        <begin position="21"/>
        <end position="167"/>
    </location>
</feature>
<dbReference type="CDD" id="cd22935">
    <property type="entry name" value="SctA-like"/>
    <property type="match status" value="1"/>
</dbReference>
<dbReference type="OrthoDB" id="292893at2759"/>
<dbReference type="AlphaFoldDB" id="A0A078AK41"/>
<organism evidence="2 3">
    <name type="scientific">Stylonychia lemnae</name>
    <name type="common">Ciliate</name>
    <dbReference type="NCBI Taxonomy" id="5949"/>
    <lineage>
        <taxon>Eukaryota</taxon>
        <taxon>Sar</taxon>
        <taxon>Alveolata</taxon>
        <taxon>Ciliophora</taxon>
        <taxon>Intramacronucleata</taxon>
        <taxon>Spirotrichea</taxon>
        <taxon>Stichotrichia</taxon>
        <taxon>Sporadotrichida</taxon>
        <taxon>Oxytrichidae</taxon>
        <taxon>Stylonychinae</taxon>
        <taxon>Stylonychia</taxon>
    </lineage>
</organism>
<feature type="signal peptide" evidence="1">
    <location>
        <begin position="1"/>
        <end position="20"/>
    </location>
</feature>
<name>A0A078AK41_STYLE</name>
<keyword evidence="3" id="KW-1185">Reference proteome</keyword>
<dbReference type="PANTHER" id="PTHR38742">
    <property type="entry name" value="PROTEIN GP17"/>
    <property type="match status" value="1"/>
</dbReference>
<keyword evidence="1" id="KW-0732">Signal</keyword>
<dbReference type="Proteomes" id="UP000039865">
    <property type="component" value="Unassembled WGS sequence"/>
</dbReference>
<gene>
    <name evidence="2" type="primary">Contig435.g484</name>
    <name evidence="2" type="ORF">STYLEM_11577</name>
</gene>
<dbReference type="InParanoid" id="A0A078AK41"/>
<proteinExistence type="predicted"/>
<evidence type="ECO:0000256" key="1">
    <source>
        <dbReference type="SAM" id="SignalP"/>
    </source>
</evidence>
<evidence type="ECO:0000313" key="2">
    <source>
        <dbReference type="EMBL" id="CDW82544.1"/>
    </source>
</evidence>